<accession>B6H078</accession>
<proteinExistence type="predicted"/>
<organism evidence="1 2">
    <name type="scientific">Penicillium rubens (strain ATCC 28089 / DSM 1075 / NRRL 1951 / Wisconsin 54-1255)</name>
    <name type="common">Penicillium chrysogenum</name>
    <dbReference type="NCBI Taxonomy" id="500485"/>
    <lineage>
        <taxon>Eukaryota</taxon>
        <taxon>Fungi</taxon>
        <taxon>Dikarya</taxon>
        <taxon>Ascomycota</taxon>
        <taxon>Pezizomycotina</taxon>
        <taxon>Eurotiomycetes</taxon>
        <taxon>Eurotiomycetidae</taxon>
        <taxon>Eurotiales</taxon>
        <taxon>Aspergillaceae</taxon>
        <taxon>Penicillium</taxon>
        <taxon>Penicillium chrysogenum species complex</taxon>
    </lineage>
</organism>
<dbReference type="Proteomes" id="UP000000724">
    <property type="component" value="Contig Pc00c12"/>
</dbReference>
<protein>
    <submittedName>
        <fullName evidence="1">Uncharacterized protein</fullName>
    </submittedName>
</protein>
<dbReference type="AlphaFoldDB" id="B6H078"/>
<sequence length="240" mass="27084">MAILPSGDDDRGWIGGEMPLLADYEHPDQQLFQEIRVSHYGDAHRPVPHLQPPHSDQRICIQHLDFRRRDVDSLRDTSRKGTGIGILVAHLNWAGNRHNSGCKEFRYVGAFNLLQVAVHLDLCLVEIQHTTMKISFVYGRTPCTAFRPFTVVQPRMNPSSSRICVVTSRSKSFKIMSPSNPKAGDKYRRRKSERLEDFDDIGICCGEKFPDTLGDLTYFAKSLEQVLTATGGGSRVKLQT</sequence>
<name>B6H078_PENRW</name>
<dbReference type="VEuPathDB" id="FungiDB:PCH_Pc12g10070"/>
<dbReference type="HOGENOM" id="CLU_1156722_0_0_1"/>
<evidence type="ECO:0000313" key="2">
    <source>
        <dbReference type="Proteomes" id="UP000000724"/>
    </source>
</evidence>
<evidence type="ECO:0000313" key="1">
    <source>
        <dbReference type="EMBL" id="CAP80634.1"/>
    </source>
</evidence>
<gene>
    <name evidence="1" type="ORF">Pc12g10070</name>
    <name evidence="1" type="ORF">PCH_Pc12g10070</name>
</gene>
<keyword evidence="2" id="KW-1185">Reference proteome</keyword>
<dbReference type="EMBL" id="AM920427">
    <property type="protein sequence ID" value="CAP80634.1"/>
    <property type="molecule type" value="Genomic_DNA"/>
</dbReference>
<reference evidence="1 2" key="1">
    <citation type="journal article" date="2008" name="Nat. Biotechnol.">
        <title>Genome sequencing and analysis of the filamentous fungus Penicillium chrysogenum.</title>
        <authorList>
            <person name="van den Berg M.A."/>
            <person name="Albang R."/>
            <person name="Albermann K."/>
            <person name="Badger J.H."/>
            <person name="Daran J.-M."/>
            <person name="Driessen A.J.M."/>
            <person name="Garcia-Estrada C."/>
            <person name="Fedorova N.D."/>
            <person name="Harris D.M."/>
            <person name="Heijne W.H.M."/>
            <person name="Joardar V.S."/>
            <person name="Kiel J.A.K.W."/>
            <person name="Kovalchuk A."/>
            <person name="Martin J.F."/>
            <person name="Nierman W.C."/>
            <person name="Nijland J.G."/>
            <person name="Pronk J.T."/>
            <person name="Roubos J.A."/>
            <person name="van der Klei I.J."/>
            <person name="van Peij N.N.M.E."/>
            <person name="Veenhuis M."/>
            <person name="von Doehren H."/>
            <person name="Wagner C."/>
            <person name="Wortman J.R."/>
            <person name="Bovenberg R.A.L."/>
        </authorList>
    </citation>
    <scope>NUCLEOTIDE SEQUENCE [LARGE SCALE GENOMIC DNA]</scope>
    <source>
        <strain evidence="2">ATCC 28089 / DSM 1075 / NRRL 1951 / Wisconsin 54-1255</strain>
    </source>
</reference>